<gene>
    <name evidence="10" type="ORF">ACFFPJ_15430</name>
</gene>
<dbReference type="InterPro" id="IPR036388">
    <property type="entry name" value="WH-like_DNA-bd_sf"/>
</dbReference>
<keyword evidence="11" id="KW-1185">Reference proteome</keyword>
<sequence>MPNSVTQQTAIVIEDDPAVRELLLEVFEAAGFDATGTDNGVDGVALVEKHRPHITTVDVSMPGIDGFETVRRVRALSDTFIVLVTARTDESDVVLGLSIGADDYITKPFRPREFRARVEAMLRRPRLVEPSDSVAPTSAAGLREHMLNHRDLSLDTSTRVVYLGDEEVSLTRTEFDLLQTLLESERRPRSKEDLALVARGDQVGAAYVSDLDKRAIEVHVTNLRRKIGDSVTQPKYIETVRGIGYRLTVADAR</sequence>
<feature type="modified residue" description="4-aspartylphosphate" evidence="6">
    <location>
        <position position="58"/>
    </location>
</feature>
<dbReference type="SUPFAM" id="SSF46894">
    <property type="entry name" value="C-terminal effector domain of the bipartite response regulators"/>
    <property type="match status" value="1"/>
</dbReference>
<proteinExistence type="predicted"/>
<dbReference type="PANTHER" id="PTHR48111:SF1">
    <property type="entry name" value="TWO-COMPONENT RESPONSE REGULATOR ORR33"/>
    <property type="match status" value="1"/>
</dbReference>
<dbReference type="InterPro" id="IPR016032">
    <property type="entry name" value="Sig_transdc_resp-reg_C-effctor"/>
</dbReference>
<dbReference type="Gene3D" id="1.10.10.10">
    <property type="entry name" value="Winged helix-like DNA-binding domain superfamily/Winged helix DNA-binding domain"/>
    <property type="match status" value="1"/>
</dbReference>
<keyword evidence="1 6" id="KW-0597">Phosphoprotein</keyword>
<dbReference type="PROSITE" id="PS50110">
    <property type="entry name" value="RESPONSE_REGULATORY"/>
    <property type="match status" value="1"/>
</dbReference>
<feature type="domain" description="OmpR/PhoB-type" evidence="9">
    <location>
        <begin position="144"/>
        <end position="249"/>
    </location>
</feature>
<organism evidence="10 11">
    <name type="scientific">Microbacterium terregens</name>
    <dbReference type="NCBI Taxonomy" id="69363"/>
    <lineage>
        <taxon>Bacteria</taxon>
        <taxon>Bacillati</taxon>
        <taxon>Actinomycetota</taxon>
        <taxon>Actinomycetes</taxon>
        <taxon>Micrococcales</taxon>
        <taxon>Microbacteriaceae</taxon>
        <taxon>Microbacterium</taxon>
    </lineage>
</organism>
<name>A0ABV5T3J5_9MICO</name>
<reference evidence="10 11" key="1">
    <citation type="submission" date="2024-09" db="EMBL/GenBank/DDBJ databases">
        <authorList>
            <person name="Sun Q."/>
            <person name="Mori K."/>
        </authorList>
    </citation>
    <scope>NUCLEOTIDE SEQUENCE [LARGE SCALE GENOMIC DNA]</scope>
    <source>
        <strain evidence="10 11">JCM 1342</strain>
    </source>
</reference>
<comment type="caution">
    <text evidence="10">The sequence shown here is derived from an EMBL/GenBank/DDBJ whole genome shotgun (WGS) entry which is preliminary data.</text>
</comment>
<dbReference type="Pfam" id="PF00486">
    <property type="entry name" value="Trans_reg_C"/>
    <property type="match status" value="1"/>
</dbReference>
<feature type="domain" description="Response regulatory" evidence="8">
    <location>
        <begin position="9"/>
        <end position="122"/>
    </location>
</feature>
<dbReference type="CDD" id="cd00383">
    <property type="entry name" value="trans_reg_C"/>
    <property type="match status" value="1"/>
</dbReference>
<dbReference type="InterPro" id="IPR039420">
    <property type="entry name" value="WalR-like"/>
</dbReference>
<dbReference type="SUPFAM" id="SSF52172">
    <property type="entry name" value="CheY-like"/>
    <property type="match status" value="1"/>
</dbReference>
<dbReference type="PANTHER" id="PTHR48111">
    <property type="entry name" value="REGULATOR OF RPOS"/>
    <property type="match status" value="1"/>
</dbReference>
<evidence type="ECO:0000313" key="11">
    <source>
        <dbReference type="Proteomes" id="UP001589611"/>
    </source>
</evidence>
<evidence type="ECO:0000259" key="9">
    <source>
        <dbReference type="PROSITE" id="PS51755"/>
    </source>
</evidence>
<keyword evidence="2" id="KW-0902">Two-component regulatory system</keyword>
<keyword evidence="5" id="KW-0804">Transcription</keyword>
<dbReference type="PROSITE" id="PS51755">
    <property type="entry name" value="OMPR_PHOB"/>
    <property type="match status" value="1"/>
</dbReference>
<dbReference type="SMART" id="SM00448">
    <property type="entry name" value="REC"/>
    <property type="match status" value="1"/>
</dbReference>
<evidence type="ECO:0000259" key="8">
    <source>
        <dbReference type="PROSITE" id="PS50110"/>
    </source>
</evidence>
<feature type="DNA-binding region" description="OmpR/PhoB-type" evidence="7">
    <location>
        <begin position="144"/>
        <end position="249"/>
    </location>
</feature>
<keyword evidence="3" id="KW-0805">Transcription regulation</keyword>
<dbReference type="CDD" id="cd17574">
    <property type="entry name" value="REC_OmpR"/>
    <property type="match status" value="1"/>
</dbReference>
<dbReference type="InterPro" id="IPR001867">
    <property type="entry name" value="OmpR/PhoB-type_DNA-bd"/>
</dbReference>
<evidence type="ECO:0000256" key="5">
    <source>
        <dbReference type="ARBA" id="ARBA00023163"/>
    </source>
</evidence>
<accession>A0ABV5T3J5</accession>
<evidence type="ECO:0000256" key="3">
    <source>
        <dbReference type="ARBA" id="ARBA00023015"/>
    </source>
</evidence>
<dbReference type="RefSeq" id="WP_344711825.1">
    <property type="nucleotide sequence ID" value="NZ_BAAAWH010000001.1"/>
</dbReference>
<keyword evidence="4 7" id="KW-0238">DNA-binding</keyword>
<evidence type="ECO:0000256" key="2">
    <source>
        <dbReference type="ARBA" id="ARBA00023012"/>
    </source>
</evidence>
<dbReference type="Pfam" id="PF00072">
    <property type="entry name" value="Response_reg"/>
    <property type="match status" value="1"/>
</dbReference>
<dbReference type="Proteomes" id="UP001589611">
    <property type="component" value="Unassembled WGS sequence"/>
</dbReference>
<dbReference type="EMBL" id="JBHMBE010000008">
    <property type="protein sequence ID" value="MFB9647188.1"/>
    <property type="molecule type" value="Genomic_DNA"/>
</dbReference>
<dbReference type="SMART" id="SM00862">
    <property type="entry name" value="Trans_reg_C"/>
    <property type="match status" value="1"/>
</dbReference>
<dbReference type="Gene3D" id="3.40.50.2300">
    <property type="match status" value="1"/>
</dbReference>
<evidence type="ECO:0000256" key="4">
    <source>
        <dbReference type="ARBA" id="ARBA00023125"/>
    </source>
</evidence>
<dbReference type="Gene3D" id="6.10.250.690">
    <property type="match status" value="1"/>
</dbReference>
<evidence type="ECO:0000256" key="1">
    <source>
        <dbReference type="ARBA" id="ARBA00022553"/>
    </source>
</evidence>
<evidence type="ECO:0000256" key="6">
    <source>
        <dbReference type="PROSITE-ProRule" id="PRU00169"/>
    </source>
</evidence>
<evidence type="ECO:0000256" key="7">
    <source>
        <dbReference type="PROSITE-ProRule" id="PRU01091"/>
    </source>
</evidence>
<evidence type="ECO:0000313" key="10">
    <source>
        <dbReference type="EMBL" id="MFB9647188.1"/>
    </source>
</evidence>
<dbReference type="InterPro" id="IPR011006">
    <property type="entry name" value="CheY-like_superfamily"/>
</dbReference>
<protein>
    <submittedName>
        <fullName evidence="10">Response regulator transcription factor</fullName>
    </submittedName>
</protein>
<dbReference type="InterPro" id="IPR001789">
    <property type="entry name" value="Sig_transdc_resp-reg_receiver"/>
</dbReference>